<keyword evidence="1" id="KW-0812">Transmembrane</keyword>
<dbReference type="AlphaFoldDB" id="A0A645BZR5"/>
<organism evidence="2">
    <name type="scientific">bioreactor metagenome</name>
    <dbReference type="NCBI Taxonomy" id="1076179"/>
    <lineage>
        <taxon>unclassified sequences</taxon>
        <taxon>metagenomes</taxon>
        <taxon>ecological metagenomes</taxon>
    </lineage>
</organism>
<keyword evidence="1" id="KW-0472">Membrane</keyword>
<accession>A0A645BZR5</accession>
<feature type="transmembrane region" description="Helical" evidence="1">
    <location>
        <begin position="119"/>
        <end position="138"/>
    </location>
</feature>
<name>A0A645BZR5_9ZZZZ</name>
<proteinExistence type="predicted"/>
<evidence type="ECO:0000313" key="2">
    <source>
        <dbReference type="EMBL" id="MPM71010.1"/>
    </source>
</evidence>
<keyword evidence="1" id="KW-1133">Transmembrane helix</keyword>
<gene>
    <name evidence="2" type="ORF">SDC9_117973</name>
</gene>
<comment type="caution">
    <text evidence="2">The sequence shown here is derived from an EMBL/GenBank/DDBJ whole genome shotgun (WGS) entry which is preliminary data.</text>
</comment>
<sequence length="184" mass="20279">MSFLDIASSLQILPLPQAVFKIVTPSTSIFIPTSKGKTSVLLDLDKRHTLERPFAMFPATIAVTPLPDCETPSSTTPLSLHITAIAFLRSVKSAVDLIPAILINIFSNLPKPSIGFPILSQRIFALSIAAISIFFILFKTSKSFVSSTIICYPPAIFYRQYKSRSAFCFLPAKRNEENLRKASP</sequence>
<dbReference type="EMBL" id="VSSQ01023845">
    <property type="protein sequence ID" value="MPM71010.1"/>
    <property type="molecule type" value="Genomic_DNA"/>
</dbReference>
<evidence type="ECO:0000256" key="1">
    <source>
        <dbReference type="SAM" id="Phobius"/>
    </source>
</evidence>
<protein>
    <submittedName>
        <fullName evidence="2">Uncharacterized protein</fullName>
    </submittedName>
</protein>
<reference evidence="2" key="1">
    <citation type="submission" date="2019-08" db="EMBL/GenBank/DDBJ databases">
        <authorList>
            <person name="Kucharzyk K."/>
            <person name="Murdoch R.W."/>
            <person name="Higgins S."/>
            <person name="Loffler F."/>
        </authorList>
    </citation>
    <scope>NUCLEOTIDE SEQUENCE</scope>
</reference>